<name>A0A6C0D0X6_9ZZZZ</name>
<proteinExistence type="predicted"/>
<reference evidence="2" key="1">
    <citation type="journal article" date="2020" name="Nature">
        <title>Giant virus diversity and host interactions through global metagenomics.</title>
        <authorList>
            <person name="Schulz F."/>
            <person name="Roux S."/>
            <person name="Paez-Espino D."/>
            <person name="Jungbluth S."/>
            <person name="Walsh D.A."/>
            <person name="Denef V.J."/>
            <person name="McMahon K.D."/>
            <person name="Konstantinidis K.T."/>
            <person name="Eloe-Fadrosh E.A."/>
            <person name="Kyrpides N.C."/>
            <person name="Woyke T."/>
        </authorList>
    </citation>
    <scope>NUCLEOTIDE SEQUENCE</scope>
    <source>
        <strain evidence="2">GVMAG-M-3300023174-107</strain>
    </source>
</reference>
<evidence type="ECO:0000313" key="2">
    <source>
        <dbReference type="EMBL" id="QHT10716.1"/>
    </source>
</evidence>
<protein>
    <recommendedName>
        <fullName evidence="3">MARVEL domain-containing protein</fullName>
    </recommendedName>
</protein>
<keyword evidence="1" id="KW-1133">Transmembrane helix</keyword>
<accession>A0A6C0D0X6</accession>
<keyword evidence="1" id="KW-0472">Membrane</keyword>
<dbReference type="EMBL" id="MN739525">
    <property type="protein sequence ID" value="QHT10716.1"/>
    <property type="molecule type" value="Genomic_DNA"/>
</dbReference>
<feature type="transmembrane region" description="Helical" evidence="1">
    <location>
        <begin position="69"/>
        <end position="90"/>
    </location>
</feature>
<evidence type="ECO:0000256" key="1">
    <source>
        <dbReference type="SAM" id="Phobius"/>
    </source>
</evidence>
<organism evidence="2">
    <name type="scientific">viral metagenome</name>
    <dbReference type="NCBI Taxonomy" id="1070528"/>
    <lineage>
        <taxon>unclassified sequences</taxon>
        <taxon>metagenomes</taxon>
        <taxon>organismal metagenomes</taxon>
    </lineage>
</organism>
<feature type="transmembrane region" description="Helical" evidence="1">
    <location>
        <begin position="40"/>
        <end position="57"/>
    </location>
</feature>
<sequence>MYKYIAPIINLCISGTIFYYLQHLEKIGCKCSLTFQRTYIYYYTIVIFIVSLISVLFQNKMKMLSDILLPVSILLLIAGIVNIVYTFEFIDDMKKQNCDCSKSMIRDLMFIIACLQIFVWVILLCLFFFILITKRIPINRYIKKNSLK</sequence>
<evidence type="ECO:0008006" key="3">
    <source>
        <dbReference type="Google" id="ProtNLM"/>
    </source>
</evidence>
<keyword evidence="1" id="KW-0812">Transmembrane</keyword>
<dbReference type="AlphaFoldDB" id="A0A6C0D0X6"/>
<feature type="transmembrane region" description="Helical" evidence="1">
    <location>
        <begin position="110"/>
        <end position="133"/>
    </location>
</feature>